<accession>A0AAW2HMV5</accession>
<dbReference type="InterPro" id="IPR001881">
    <property type="entry name" value="EGF-like_Ca-bd_dom"/>
</dbReference>
<evidence type="ECO:0000256" key="1">
    <source>
        <dbReference type="ARBA" id="ARBA00022536"/>
    </source>
</evidence>
<dbReference type="PROSITE" id="PS01187">
    <property type="entry name" value="EGF_CA"/>
    <property type="match status" value="1"/>
</dbReference>
<evidence type="ECO:0000256" key="4">
    <source>
        <dbReference type="SAM" id="SignalP"/>
    </source>
</evidence>
<gene>
    <name evidence="6" type="ORF">PYX00_008041</name>
</gene>
<dbReference type="SMART" id="SM00179">
    <property type="entry name" value="EGF_CA"/>
    <property type="match status" value="1"/>
</dbReference>
<organism evidence="6">
    <name type="scientific">Menopon gallinae</name>
    <name type="common">poultry shaft louse</name>
    <dbReference type="NCBI Taxonomy" id="328185"/>
    <lineage>
        <taxon>Eukaryota</taxon>
        <taxon>Metazoa</taxon>
        <taxon>Ecdysozoa</taxon>
        <taxon>Arthropoda</taxon>
        <taxon>Hexapoda</taxon>
        <taxon>Insecta</taxon>
        <taxon>Pterygota</taxon>
        <taxon>Neoptera</taxon>
        <taxon>Paraneoptera</taxon>
        <taxon>Psocodea</taxon>
        <taxon>Troctomorpha</taxon>
        <taxon>Phthiraptera</taxon>
        <taxon>Amblycera</taxon>
        <taxon>Menoponidae</taxon>
        <taxon>Menopon</taxon>
    </lineage>
</organism>
<dbReference type="SUPFAM" id="SSF57196">
    <property type="entry name" value="EGF/Laminin"/>
    <property type="match status" value="1"/>
</dbReference>
<name>A0AAW2HMV5_9NEOP</name>
<evidence type="ECO:0000259" key="5">
    <source>
        <dbReference type="SMART" id="SM00179"/>
    </source>
</evidence>
<evidence type="ECO:0000313" key="6">
    <source>
        <dbReference type="EMBL" id="KAL0270738.1"/>
    </source>
</evidence>
<dbReference type="InterPro" id="IPR018097">
    <property type="entry name" value="EGF_Ca-bd_CS"/>
</dbReference>
<dbReference type="EMBL" id="JARGDH010000004">
    <property type="protein sequence ID" value="KAL0270738.1"/>
    <property type="molecule type" value="Genomic_DNA"/>
</dbReference>
<feature type="chain" id="PRO_5043609954" description="EGF-like calcium-binding domain-containing protein" evidence="4">
    <location>
        <begin position="18"/>
        <end position="395"/>
    </location>
</feature>
<protein>
    <recommendedName>
        <fullName evidence="5">EGF-like calcium-binding domain-containing protein</fullName>
    </recommendedName>
</protein>
<proteinExistence type="predicted"/>
<dbReference type="AlphaFoldDB" id="A0AAW2HMV5"/>
<feature type="signal peptide" evidence="4">
    <location>
        <begin position="1"/>
        <end position="17"/>
    </location>
</feature>
<dbReference type="InterPro" id="IPR049883">
    <property type="entry name" value="NOTCH1_EGF-like"/>
</dbReference>
<comment type="caution">
    <text evidence="6">The sequence shown here is derived from an EMBL/GenBank/DDBJ whole genome shotgun (WGS) entry which is preliminary data.</text>
</comment>
<evidence type="ECO:0000256" key="3">
    <source>
        <dbReference type="SAM" id="MobiDB-lite"/>
    </source>
</evidence>
<evidence type="ECO:0000256" key="2">
    <source>
        <dbReference type="ARBA" id="ARBA00023157"/>
    </source>
</evidence>
<keyword evidence="2" id="KW-1015">Disulfide bond</keyword>
<keyword evidence="4" id="KW-0732">Signal</keyword>
<dbReference type="Gene3D" id="2.10.25.10">
    <property type="entry name" value="Laminin"/>
    <property type="match status" value="1"/>
</dbReference>
<sequence>MSVPTVVLLLVTVGVSGLEPGKGKQDYESMEEVSPHTEVSTAEPEPEDASWIPEAVLDVAYYLRKHKFNGYDPRYLREGVLPKRNLYKSFSRPPLANQHWEVAKNCQDSFITCLMYLQAKISRTVLPRHLDSLTVIKHNGWTMEKDKDLIKATDDACQQLRIRDEETFNEFESPIKKFQWLESASYYMCWYTMREERHLALFIDDCDNHANCLDWSTGPSNLDYRAGKDRPFACAAYSFCPDPCCPEKLMTSIVDCQYVSPCGANNYVCEMSRSANVDLDSIILNYWNVSCHCEVPGTRWDSRSGMCVDVDECLENPDICEPPVRTCLNYRGGYACICNPVGYMDDGTGKCVIDYDLRGILHPRKKRVRRKEKTAVDSFFDFVYHLKAVFSPDNG</sequence>
<feature type="region of interest" description="Disordered" evidence="3">
    <location>
        <begin position="21"/>
        <end position="46"/>
    </location>
</feature>
<reference evidence="6" key="1">
    <citation type="journal article" date="2024" name="Gigascience">
        <title>Chromosome-level genome of the poultry shaft louse Menopon gallinae provides insight into the host-switching and adaptive evolution of parasitic lice.</title>
        <authorList>
            <person name="Xu Y."/>
            <person name="Ma L."/>
            <person name="Liu S."/>
            <person name="Liang Y."/>
            <person name="Liu Q."/>
            <person name="He Z."/>
            <person name="Tian L."/>
            <person name="Duan Y."/>
            <person name="Cai W."/>
            <person name="Li H."/>
            <person name="Song F."/>
        </authorList>
    </citation>
    <scope>NUCLEOTIDE SEQUENCE</scope>
    <source>
        <strain evidence="6">Cailab_2023a</strain>
    </source>
</reference>
<dbReference type="GO" id="GO:0005509">
    <property type="term" value="F:calcium ion binding"/>
    <property type="evidence" value="ECO:0007669"/>
    <property type="project" value="InterPro"/>
</dbReference>
<dbReference type="Pfam" id="PF07645">
    <property type="entry name" value="EGF_CA"/>
    <property type="match status" value="1"/>
</dbReference>
<feature type="domain" description="EGF-like calcium-binding" evidence="5">
    <location>
        <begin position="309"/>
        <end position="352"/>
    </location>
</feature>
<keyword evidence="1" id="KW-0245">EGF-like domain</keyword>